<dbReference type="InterPro" id="IPR036427">
    <property type="entry name" value="Bromodomain-like_sf"/>
</dbReference>
<protein>
    <submittedName>
        <fullName evidence="5">Bromodomain testis-specific protein</fullName>
    </submittedName>
</protein>
<dbReference type="SUPFAM" id="SSF47370">
    <property type="entry name" value="Bromodomain"/>
    <property type="match status" value="1"/>
</dbReference>
<keyword evidence="1 2" id="KW-0103">Bromodomain</keyword>
<feature type="compositionally biased region" description="Basic and acidic residues" evidence="3">
    <location>
        <begin position="1"/>
        <end position="14"/>
    </location>
</feature>
<dbReference type="Pfam" id="PF00439">
    <property type="entry name" value="Bromodomain"/>
    <property type="match status" value="1"/>
</dbReference>
<dbReference type="InterPro" id="IPR001487">
    <property type="entry name" value="Bromodomain"/>
</dbReference>
<dbReference type="Proteomes" id="UP000324091">
    <property type="component" value="Chromosome 4"/>
</dbReference>
<feature type="domain" description="Bromo" evidence="4">
    <location>
        <begin position="496"/>
        <end position="549"/>
    </location>
</feature>
<evidence type="ECO:0000313" key="6">
    <source>
        <dbReference type="Proteomes" id="UP000324091"/>
    </source>
</evidence>
<keyword evidence="6" id="KW-1185">Reference proteome</keyword>
<dbReference type="AlphaFoldDB" id="A0A5C6N6Q4"/>
<dbReference type="GO" id="GO:0006338">
    <property type="term" value="P:chromatin remodeling"/>
    <property type="evidence" value="ECO:0007669"/>
    <property type="project" value="TreeGrafter"/>
</dbReference>
<dbReference type="EMBL" id="RHFK02000017">
    <property type="protein sequence ID" value="TWW61931.1"/>
    <property type="molecule type" value="Genomic_DNA"/>
</dbReference>
<evidence type="ECO:0000259" key="4">
    <source>
        <dbReference type="PROSITE" id="PS50014"/>
    </source>
</evidence>
<dbReference type="PANTHER" id="PTHR22880:SF225">
    <property type="entry name" value="BROMODOMAIN-CONTAINING PROTEIN BET-1-RELATED"/>
    <property type="match status" value="1"/>
</dbReference>
<evidence type="ECO:0000313" key="5">
    <source>
        <dbReference type="EMBL" id="TWW61931.1"/>
    </source>
</evidence>
<dbReference type="PANTHER" id="PTHR22880">
    <property type="entry name" value="FALZ-RELATED BROMODOMAIN-CONTAINING PROTEINS"/>
    <property type="match status" value="1"/>
</dbReference>
<feature type="region of interest" description="Disordered" evidence="3">
    <location>
        <begin position="774"/>
        <end position="799"/>
    </location>
</feature>
<feature type="region of interest" description="Disordered" evidence="3">
    <location>
        <begin position="613"/>
        <end position="638"/>
    </location>
</feature>
<dbReference type="Gene3D" id="1.20.920.10">
    <property type="entry name" value="Bromodomain-like"/>
    <property type="match status" value="1"/>
</dbReference>
<dbReference type="PRINTS" id="PR00503">
    <property type="entry name" value="BROMODOMAIN"/>
</dbReference>
<name>A0A5C6N6Q4_9TELE</name>
<feature type="region of interest" description="Disordered" evidence="3">
    <location>
        <begin position="661"/>
        <end position="720"/>
    </location>
</feature>
<dbReference type="SMART" id="SM00297">
    <property type="entry name" value="BROMO"/>
    <property type="match status" value="1"/>
</dbReference>
<feature type="compositionally biased region" description="Basic and acidic residues" evidence="3">
    <location>
        <begin position="34"/>
        <end position="46"/>
    </location>
</feature>
<evidence type="ECO:0000256" key="1">
    <source>
        <dbReference type="ARBA" id="ARBA00023117"/>
    </source>
</evidence>
<dbReference type="PROSITE" id="PS50014">
    <property type="entry name" value="BROMODOMAIN_2"/>
    <property type="match status" value="1"/>
</dbReference>
<feature type="compositionally biased region" description="Polar residues" evidence="3">
    <location>
        <begin position="669"/>
        <end position="687"/>
    </location>
</feature>
<dbReference type="GO" id="GO:0000785">
    <property type="term" value="C:chromatin"/>
    <property type="evidence" value="ECO:0007669"/>
    <property type="project" value="TreeGrafter"/>
</dbReference>
<dbReference type="GO" id="GO:0005634">
    <property type="term" value="C:nucleus"/>
    <property type="evidence" value="ECO:0007669"/>
    <property type="project" value="TreeGrafter"/>
</dbReference>
<sequence>MAENKLDEIERDTDTQEANRIIQELLASIEDEAESGKGESGEEQERQNSPQRKTPELPKGKAQTVPPEPEMHTLATSPEDAGLRIRRREMAEGCCKGTNSDPTKKARVPPLRLLPMREEGKYETPHLCRLFIHSILLQDMPEESLAGPEEATEENTDNSGTNCSSVNCDEAWDILVMLDHLSSEQQTPNEQPSQYCVQKRHVPLLAMYIDGQTDLRPDFRLSRSTVAKLIHVLRSPFDHGWGLEVEILVYLFWLASATSYRVVSRGFSIPRSTVFDIVHRMSDKVLSLKNRTIKFPSLVDIPNIAAGFQRLSGSPALQNVVGSIDGMVTAWNPQKMHLGQMTLVKCSQTYNVESKFGTDSLLPCLSGTECEEPDVEWPSPQAEAMRHGGRMEGLPPIASSMSRNYFHLSAVTSPDSDPDPDDQGKAYHQGFIDEDSQPLTAVITPWGLYQQPNCPPVVNTTRPGRRTNQLCYLEGLATELWNHQLHHHFLLKPAILPSYYKVITTPMDLSTIRERLKNHYYQHAVECVQDFLWVFSNCYRFHKPQADIVSKAKSLEAIFFKMLSKMPFPEREIKTKESTGLSRPPLNELSPLLYNGQPRNLLLLDVHLKNPPHFKKSQKETDFEEKLKKSGGDRQMGRLGGRAFSYQIPLLWNLLPIQDKRPGKRKAHSSSGPTLQNARRNTSSSCSEPPAKVIKSIPHQNGIRGHQANPLSRNPAVKKPPPAATPIVVKHPEAWERLKTLPTEKKQIPKPLSPLLCNGQPRNLLLLDVHLKNPPRFRRSQRETDFEEKLKKSGGDRQM</sequence>
<evidence type="ECO:0000256" key="3">
    <source>
        <dbReference type="SAM" id="MobiDB-lite"/>
    </source>
</evidence>
<comment type="caution">
    <text evidence="5">The sequence shown here is derived from an EMBL/GenBank/DDBJ whole genome shotgun (WGS) entry which is preliminary data.</text>
</comment>
<organism evidence="5 6">
    <name type="scientific">Takifugu flavidus</name>
    <name type="common">sansaifugu</name>
    <dbReference type="NCBI Taxonomy" id="433684"/>
    <lineage>
        <taxon>Eukaryota</taxon>
        <taxon>Metazoa</taxon>
        <taxon>Chordata</taxon>
        <taxon>Craniata</taxon>
        <taxon>Vertebrata</taxon>
        <taxon>Euteleostomi</taxon>
        <taxon>Actinopterygii</taxon>
        <taxon>Neopterygii</taxon>
        <taxon>Teleostei</taxon>
        <taxon>Neoteleostei</taxon>
        <taxon>Acanthomorphata</taxon>
        <taxon>Eupercaria</taxon>
        <taxon>Tetraodontiformes</taxon>
        <taxon>Tetradontoidea</taxon>
        <taxon>Tetraodontidae</taxon>
        <taxon>Takifugu</taxon>
    </lineage>
</organism>
<feature type="region of interest" description="Disordered" evidence="3">
    <location>
        <begin position="1"/>
        <end position="75"/>
    </location>
</feature>
<dbReference type="InterPro" id="IPR050935">
    <property type="entry name" value="Bromo_chromatin_reader"/>
</dbReference>
<reference evidence="5 6" key="1">
    <citation type="submission" date="2019-04" db="EMBL/GenBank/DDBJ databases">
        <title>Chromosome genome assembly for Takifugu flavidus.</title>
        <authorList>
            <person name="Xiao S."/>
        </authorList>
    </citation>
    <scope>NUCLEOTIDE SEQUENCE [LARGE SCALE GENOMIC DNA]</scope>
    <source>
        <strain evidence="5">HTHZ2018</strain>
        <tissue evidence="5">Muscle</tissue>
    </source>
</reference>
<feature type="compositionally biased region" description="Basic and acidic residues" evidence="3">
    <location>
        <begin position="780"/>
        <end position="799"/>
    </location>
</feature>
<evidence type="ECO:0000256" key="2">
    <source>
        <dbReference type="PROSITE-ProRule" id="PRU00035"/>
    </source>
</evidence>
<proteinExistence type="predicted"/>
<dbReference type="GO" id="GO:0006355">
    <property type="term" value="P:regulation of DNA-templated transcription"/>
    <property type="evidence" value="ECO:0007669"/>
    <property type="project" value="TreeGrafter"/>
</dbReference>
<gene>
    <name evidence="5" type="ORF">D4764_04G0005780</name>
</gene>
<feature type="compositionally biased region" description="Basic and acidic residues" evidence="3">
    <location>
        <begin position="617"/>
        <end position="636"/>
    </location>
</feature>
<accession>A0A5C6N6Q4</accession>